<accession>A0A645GL45</accession>
<feature type="region of interest" description="Disordered" evidence="1">
    <location>
        <begin position="77"/>
        <end position="119"/>
    </location>
</feature>
<comment type="caution">
    <text evidence="2">The sequence shown here is derived from an EMBL/GenBank/DDBJ whole genome shotgun (WGS) entry which is preliminary data.</text>
</comment>
<protein>
    <submittedName>
        <fullName evidence="2">Uncharacterized protein</fullName>
    </submittedName>
</protein>
<reference evidence="2" key="1">
    <citation type="submission" date="2019-08" db="EMBL/GenBank/DDBJ databases">
        <authorList>
            <person name="Kucharzyk K."/>
            <person name="Murdoch R.W."/>
            <person name="Higgins S."/>
            <person name="Loffler F."/>
        </authorList>
    </citation>
    <scope>NUCLEOTIDE SEQUENCE</scope>
</reference>
<gene>
    <name evidence="2" type="ORF">SDC9_174296</name>
</gene>
<dbReference type="EMBL" id="VSSQ01076556">
    <property type="protein sequence ID" value="MPN26870.1"/>
    <property type="molecule type" value="Genomic_DNA"/>
</dbReference>
<proteinExistence type="predicted"/>
<feature type="compositionally biased region" description="Low complexity" evidence="1">
    <location>
        <begin position="84"/>
        <end position="97"/>
    </location>
</feature>
<sequence length="142" mass="15206">MLQFFNDASGVCLGLQTHVMHLLQIDGFIGAVCRVDGAYAQHEQDDRKHLVTAGGSQPLAHAGKKTAGLFTQSGFARKIKRQSDGNQPGQQGDQNAGLAGEQVPEDIGKDSDQRASGQHDGIECRHALNIHGLGVIIHRGKF</sequence>
<evidence type="ECO:0000313" key="2">
    <source>
        <dbReference type="EMBL" id="MPN26870.1"/>
    </source>
</evidence>
<organism evidence="2">
    <name type="scientific">bioreactor metagenome</name>
    <dbReference type="NCBI Taxonomy" id="1076179"/>
    <lineage>
        <taxon>unclassified sequences</taxon>
        <taxon>metagenomes</taxon>
        <taxon>ecological metagenomes</taxon>
    </lineage>
</organism>
<name>A0A645GL45_9ZZZZ</name>
<evidence type="ECO:0000256" key="1">
    <source>
        <dbReference type="SAM" id="MobiDB-lite"/>
    </source>
</evidence>
<dbReference type="AlphaFoldDB" id="A0A645GL45"/>